<keyword evidence="3" id="KW-0378">Hydrolase</keyword>
<feature type="transmembrane region" description="Helical" evidence="4">
    <location>
        <begin position="41"/>
        <end position="62"/>
    </location>
</feature>
<dbReference type="Gene3D" id="2.40.10.120">
    <property type="match status" value="1"/>
</dbReference>
<dbReference type="InterPro" id="IPR001478">
    <property type="entry name" value="PDZ"/>
</dbReference>
<dbReference type="InterPro" id="IPR009003">
    <property type="entry name" value="Peptidase_S1_PA"/>
</dbReference>
<keyword evidence="4" id="KW-0472">Membrane</keyword>
<dbReference type="PANTHER" id="PTHR22939:SF129">
    <property type="entry name" value="SERINE PROTEASE HTRA2, MITOCHONDRIAL"/>
    <property type="match status" value="1"/>
</dbReference>
<dbReference type="InterPro" id="IPR001940">
    <property type="entry name" value="Peptidase_S1C"/>
</dbReference>
<evidence type="ECO:0000256" key="1">
    <source>
        <dbReference type="ARBA" id="ARBA00010541"/>
    </source>
</evidence>
<keyword evidence="2 6" id="KW-0645">Protease</keyword>
<keyword evidence="4" id="KW-1133">Transmembrane helix</keyword>
<gene>
    <name evidence="6" type="ORF">SAMN05421785_103488</name>
</gene>
<protein>
    <submittedName>
        <fullName evidence="6">Do/DeqQ family serine protease</fullName>
    </submittedName>
</protein>
<reference evidence="6 7" key="1">
    <citation type="submission" date="2017-01" db="EMBL/GenBank/DDBJ databases">
        <authorList>
            <person name="Mah S.A."/>
            <person name="Swanson W.J."/>
            <person name="Moy G.W."/>
            <person name="Vacquier V.D."/>
        </authorList>
    </citation>
    <scope>NUCLEOTIDE SEQUENCE [LARGE SCALE GENOMIC DNA]</scope>
    <source>
        <strain evidence="6 7">DSM 18014</strain>
    </source>
</reference>
<evidence type="ECO:0000256" key="4">
    <source>
        <dbReference type="SAM" id="Phobius"/>
    </source>
</evidence>
<dbReference type="PROSITE" id="PS50106">
    <property type="entry name" value="PDZ"/>
    <property type="match status" value="1"/>
</dbReference>
<name>A0A1N7MTP5_9FLAO</name>
<accession>A0A1N7MTP5</accession>
<dbReference type="SUPFAM" id="SSF50494">
    <property type="entry name" value="Trypsin-like serine proteases"/>
    <property type="match status" value="1"/>
</dbReference>
<dbReference type="PRINTS" id="PR00834">
    <property type="entry name" value="PROTEASES2C"/>
</dbReference>
<dbReference type="Gene3D" id="2.30.42.10">
    <property type="match status" value="2"/>
</dbReference>
<dbReference type="GO" id="GO:0004252">
    <property type="term" value="F:serine-type endopeptidase activity"/>
    <property type="evidence" value="ECO:0007669"/>
    <property type="project" value="InterPro"/>
</dbReference>
<evidence type="ECO:0000256" key="3">
    <source>
        <dbReference type="ARBA" id="ARBA00022801"/>
    </source>
</evidence>
<dbReference type="InterPro" id="IPR036034">
    <property type="entry name" value="PDZ_sf"/>
</dbReference>
<comment type="similarity">
    <text evidence="1">Belongs to the peptidase S1C family.</text>
</comment>
<dbReference type="EMBL" id="FTOV01000003">
    <property type="protein sequence ID" value="SIS89507.1"/>
    <property type="molecule type" value="Genomic_DNA"/>
</dbReference>
<dbReference type="SMART" id="SM00228">
    <property type="entry name" value="PDZ"/>
    <property type="match status" value="2"/>
</dbReference>
<sequence length="540" mass="57584">MKHYAPIAYLFSIKFVYSKMKKLTSINNKERYTMKSTLKKLLPFAVVGVISGATTVGGLQYLNHDSNSADQSYFTKSSNVSFAGMNSAAVGDDFVKAAKTTVPAVVTIKNYQSRTSSRASEQDMFDFFFGDPFGGRGQQRQKQQVPDNMPSGMGSGVIISPDGYIISNNHVVAGANKLEVVLSNKKSYIATLVGTDPNTDISLLKIEEKGLPYLNFANSDNIEVGQWVLAVGNPLGLNSTVTAGIVSAKGRGIGILSSQGKAANPIESFIQTDAAINPGNSGGALVNTNGDLIGINSAIQSTTGYYQGYGFAVPANLARKIVEDIKKFGIVQRGFLGVTSLDLSDDQLVAAYNKDKKTNYKSGSGVLVTGFGESSGAEDAGLKVGDIITQIDTTPITDFADLSIAIGSKRPGDKVTVTYQRNGKPSTTTVTLRDQKGGTSTRTKADLSVTEKIGADFQSIDDKTKAYYGLNSGVIAKNVIEGGEMAKAGIVDGYIITEINGKPVNSQKDVENILNKFNGTAQIKYMDDYGRGYQRGFKMP</sequence>
<dbReference type="GO" id="GO:0006508">
    <property type="term" value="P:proteolysis"/>
    <property type="evidence" value="ECO:0007669"/>
    <property type="project" value="UniProtKB-KW"/>
</dbReference>
<dbReference type="PANTHER" id="PTHR22939">
    <property type="entry name" value="SERINE PROTEASE FAMILY S1C HTRA-RELATED"/>
    <property type="match status" value="1"/>
</dbReference>
<keyword evidence="4" id="KW-0812">Transmembrane</keyword>
<evidence type="ECO:0000259" key="5">
    <source>
        <dbReference type="PROSITE" id="PS50106"/>
    </source>
</evidence>
<dbReference type="Proteomes" id="UP000185781">
    <property type="component" value="Unassembled WGS sequence"/>
</dbReference>
<organism evidence="6 7">
    <name type="scientific">Chryseobacterium gambrini</name>
    <dbReference type="NCBI Taxonomy" id="373672"/>
    <lineage>
        <taxon>Bacteria</taxon>
        <taxon>Pseudomonadati</taxon>
        <taxon>Bacteroidota</taxon>
        <taxon>Flavobacteriia</taxon>
        <taxon>Flavobacteriales</taxon>
        <taxon>Weeksellaceae</taxon>
        <taxon>Chryseobacterium group</taxon>
        <taxon>Chryseobacterium</taxon>
    </lineage>
</organism>
<feature type="domain" description="PDZ" evidence="5">
    <location>
        <begin position="333"/>
        <end position="423"/>
    </location>
</feature>
<dbReference type="Pfam" id="PF13365">
    <property type="entry name" value="Trypsin_2"/>
    <property type="match status" value="1"/>
</dbReference>
<dbReference type="STRING" id="373672.SAMN05421785_103488"/>
<evidence type="ECO:0000256" key="2">
    <source>
        <dbReference type="ARBA" id="ARBA00022670"/>
    </source>
</evidence>
<proteinExistence type="inferred from homology"/>
<evidence type="ECO:0000313" key="6">
    <source>
        <dbReference type="EMBL" id="SIS89507.1"/>
    </source>
</evidence>
<dbReference type="AlphaFoldDB" id="A0A1N7MTP5"/>
<dbReference type="Pfam" id="PF13180">
    <property type="entry name" value="PDZ_2"/>
    <property type="match status" value="1"/>
</dbReference>
<dbReference type="SUPFAM" id="SSF50156">
    <property type="entry name" value="PDZ domain-like"/>
    <property type="match status" value="2"/>
</dbReference>
<evidence type="ECO:0000313" key="7">
    <source>
        <dbReference type="Proteomes" id="UP000185781"/>
    </source>
</evidence>